<dbReference type="EMBL" id="JAPFQL010000012">
    <property type="protein sequence ID" value="MDC5696535.1"/>
    <property type="molecule type" value="Genomic_DNA"/>
</dbReference>
<name>A0ABT5GFC9_9MICO</name>
<keyword evidence="3" id="KW-1185">Reference proteome</keyword>
<accession>A0ABT5GFC9</accession>
<dbReference type="PANTHER" id="PTHR47708:SF2">
    <property type="entry name" value="SI:CH73-132F6.5"/>
    <property type="match status" value="1"/>
</dbReference>
<reference evidence="2 3" key="1">
    <citation type="submission" date="2022-11" db="EMBL/GenBank/DDBJ databases">
        <title>Anaerobic phenanthrene biodegradation by a DNRA strain PheN6.</title>
        <authorList>
            <person name="Zhang Z."/>
        </authorList>
    </citation>
    <scope>NUCLEOTIDE SEQUENCE [LARGE SCALE GENOMIC DNA]</scope>
    <source>
        <strain evidence="2 3">PheN6</strain>
    </source>
</reference>
<dbReference type="Proteomes" id="UP001150259">
    <property type="component" value="Unassembled WGS sequence"/>
</dbReference>
<comment type="caution">
    <text evidence="2">The sequence shown here is derived from an EMBL/GenBank/DDBJ whole genome shotgun (WGS) entry which is preliminary data.</text>
</comment>
<evidence type="ECO:0000313" key="3">
    <source>
        <dbReference type="Proteomes" id="UP001150259"/>
    </source>
</evidence>
<dbReference type="Pfam" id="PF07287">
    <property type="entry name" value="AtuA"/>
    <property type="match status" value="1"/>
</dbReference>
<dbReference type="RefSeq" id="WP_272461109.1">
    <property type="nucleotide sequence ID" value="NZ_JAPFQL010000012.1"/>
</dbReference>
<sequence>MSRTVRIGSGSAYWGDVLEPAIDLARDGKLDYIAFDHLAELTLAILQRQRAKDPDSGYIADIIPWTEAILPIARQNGVRMLTDAGGANPLAGAKKVVEIAKRNGFDGMKVGVVTGDDVLEQVLRLHAEGHIFENLDNGDTDFAIIKDKIVAANAYIGAEGMVEALDAGAEVVVAGRVSDNAMYVAPLMHEFKWGFDKPELIGAAVTIGHLLECAALMTGSLSNFWSEAGETWNIGFPFADVSEDGTAVFSKLEGTGGLVTEMTLKEQLVYEISDPARYLMPDGIADFTKPHFEQVGPDKVRATGMTGIERPETLKVCIGYMDGWIGEAIAMFSWPDAREKAEKGAEIVRRRLDSLGVKPLDIAFEYLGMNTLHGPVAPALQCEPNEVGLRIAARCATREEADIVRREALHLWTLGGVGSAILPPGRPRPVIGLWPTLIPRSEVQVDVEILTV</sequence>
<feature type="domain" description="Acyclic terpene utilisation N-terminal" evidence="1">
    <location>
        <begin position="5"/>
        <end position="448"/>
    </location>
</feature>
<dbReference type="InterPro" id="IPR010839">
    <property type="entry name" value="AtuA_N"/>
</dbReference>
<organism evidence="2 3">
    <name type="scientific">Intrasporangium calvum</name>
    <dbReference type="NCBI Taxonomy" id="53358"/>
    <lineage>
        <taxon>Bacteria</taxon>
        <taxon>Bacillati</taxon>
        <taxon>Actinomycetota</taxon>
        <taxon>Actinomycetes</taxon>
        <taxon>Micrococcales</taxon>
        <taxon>Intrasporangiaceae</taxon>
        <taxon>Intrasporangium</taxon>
    </lineage>
</organism>
<dbReference type="PANTHER" id="PTHR47708">
    <property type="match status" value="1"/>
</dbReference>
<evidence type="ECO:0000313" key="2">
    <source>
        <dbReference type="EMBL" id="MDC5696535.1"/>
    </source>
</evidence>
<gene>
    <name evidence="2" type="ORF">OO014_04635</name>
</gene>
<protein>
    <submittedName>
        <fullName evidence="2">DUF1446 domain-containing protein</fullName>
    </submittedName>
</protein>
<proteinExistence type="predicted"/>
<evidence type="ECO:0000259" key="1">
    <source>
        <dbReference type="Pfam" id="PF07287"/>
    </source>
</evidence>